<dbReference type="InterPro" id="IPR009003">
    <property type="entry name" value="Peptidase_S1_PA"/>
</dbReference>
<evidence type="ECO:0000256" key="4">
    <source>
        <dbReference type="ARBA" id="ARBA00022737"/>
    </source>
</evidence>
<keyword evidence="10" id="KW-1185">Reference proteome</keyword>
<keyword evidence="2" id="KW-0597">Phosphoprotein</keyword>
<comment type="subcellular location">
    <subcellularLocation>
        <location evidence="1">Nucleus</location>
    </subcellularLocation>
</comment>
<reference evidence="9" key="1">
    <citation type="submission" date="2023-02" db="EMBL/GenBank/DDBJ databases">
        <title>Genome of toxic invasive species Heracleum sosnowskyi carries increased number of genes despite the absence of recent whole-genome duplications.</title>
        <authorList>
            <person name="Schelkunov M."/>
            <person name="Shtratnikova V."/>
            <person name="Makarenko M."/>
            <person name="Klepikova A."/>
            <person name="Omelchenko D."/>
            <person name="Novikova G."/>
            <person name="Obukhova E."/>
            <person name="Bogdanov V."/>
            <person name="Penin A."/>
            <person name="Logacheva M."/>
        </authorList>
    </citation>
    <scope>NUCLEOTIDE SEQUENCE</scope>
    <source>
        <strain evidence="9">Hsosn_3</strain>
        <tissue evidence="9">Leaf</tissue>
    </source>
</reference>
<evidence type="ECO:0000256" key="7">
    <source>
        <dbReference type="ARBA" id="ARBA00023163"/>
    </source>
</evidence>
<evidence type="ECO:0000256" key="5">
    <source>
        <dbReference type="ARBA" id="ARBA00022833"/>
    </source>
</evidence>
<gene>
    <name evidence="9" type="ORF">POM88_028143</name>
</gene>
<keyword evidence="3" id="KW-0479">Metal-binding</keyword>
<dbReference type="GO" id="GO:0005634">
    <property type="term" value="C:nucleus"/>
    <property type="evidence" value="ECO:0007669"/>
    <property type="project" value="UniProtKB-SubCell"/>
</dbReference>
<dbReference type="AlphaFoldDB" id="A0AAD8I968"/>
<name>A0AAD8I968_9APIA</name>
<keyword evidence="6" id="KW-0238">DNA-binding</keyword>
<evidence type="ECO:0008006" key="11">
    <source>
        <dbReference type="Google" id="ProtNLM"/>
    </source>
</evidence>
<evidence type="ECO:0000256" key="3">
    <source>
        <dbReference type="ARBA" id="ARBA00022723"/>
    </source>
</evidence>
<dbReference type="PROSITE" id="PS00115">
    <property type="entry name" value="RNA_POL_II_REPEAT"/>
    <property type="match status" value="1"/>
</dbReference>
<dbReference type="GO" id="GO:0003677">
    <property type="term" value="F:DNA binding"/>
    <property type="evidence" value="ECO:0007669"/>
    <property type="project" value="UniProtKB-KW"/>
</dbReference>
<evidence type="ECO:0000313" key="10">
    <source>
        <dbReference type="Proteomes" id="UP001237642"/>
    </source>
</evidence>
<keyword evidence="5" id="KW-0862">Zinc</keyword>
<dbReference type="PANTHER" id="PTHR47389:SF4">
    <property type="entry name" value="OS09G0436400 PROTEIN"/>
    <property type="match status" value="1"/>
</dbReference>
<sequence>MDFTSPSYSYSPTSPSYFPGCPSYSPGGPAYSPGSPAYSPTSPSYSPASPSYSPTAFIYSPSVYGHPYQPSLPEFCLRFPEERETRSLDARFDQSPNLKKILDHYVDANPSVKIASQLSTQDIKHVDTSINNKEMWGVYSKITPSVVSVSSFLGVERKIDCSGLIIDWNSSENEATILTSAKLLWNEKDSPLEFHLIVRMLDGTLLLAKEDYVDYYYNLLTLKVKSTVELNVVDLRSKEADIVDGMNVIAMGRDFDTCSLLDFSGKLYLENPHCGCDEILRSTCRTTEDCEGGPLITDSGYVAGINLNSGHPLPTPVILTCLEMWKSFRKIVRPWFGMSVVDVDQLPYEIWEKLNISPTGPYVVVNEVSRGSVADRNGVCSGDSVTTCNGIWIRSAKQYYQLLSARSQAMTCGNSGGQSFTVVIKPYDCRTDIISIEADKVSVDDERFYECWPRVAGEWNDKNRLLRNPGQRNQYPRYPQPSYYPC</sequence>
<dbReference type="SUPFAM" id="SSF50494">
    <property type="entry name" value="Trypsin-like serine proteases"/>
    <property type="match status" value="1"/>
</dbReference>
<dbReference type="PANTHER" id="PTHR47389">
    <property type="entry name" value="OS09G0436400 PROTEIN"/>
    <property type="match status" value="1"/>
</dbReference>
<dbReference type="InterPro" id="IPR000684">
    <property type="entry name" value="RNA_pol_II_repeat_euk"/>
</dbReference>
<proteinExistence type="predicted"/>
<dbReference type="InterPro" id="IPR036034">
    <property type="entry name" value="PDZ_sf"/>
</dbReference>
<dbReference type="Gene3D" id="2.30.42.10">
    <property type="match status" value="1"/>
</dbReference>
<evidence type="ECO:0000256" key="8">
    <source>
        <dbReference type="ARBA" id="ARBA00023242"/>
    </source>
</evidence>
<evidence type="ECO:0000256" key="1">
    <source>
        <dbReference type="ARBA" id="ARBA00004123"/>
    </source>
</evidence>
<protein>
    <recommendedName>
        <fullName evidence="11">PDZ domain-containing protein</fullName>
    </recommendedName>
</protein>
<keyword evidence="7" id="KW-0804">Transcription</keyword>
<evidence type="ECO:0000256" key="2">
    <source>
        <dbReference type="ARBA" id="ARBA00022553"/>
    </source>
</evidence>
<dbReference type="GO" id="GO:0046872">
    <property type="term" value="F:metal ion binding"/>
    <property type="evidence" value="ECO:0007669"/>
    <property type="project" value="UniProtKB-KW"/>
</dbReference>
<dbReference type="Gene3D" id="2.40.10.120">
    <property type="match status" value="1"/>
</dbReference>
<dbReference type="Proteomes" id="UP001237642">
    <property type="component" value="Unassembled WGS sequence"/>
</dbReference>
<organism evidence="9 10">
    <name type="scientific">Heracleum sosnowskyi</name>
    <dbReference type="NCBI Taxonomy" id="360622"/>
    <lineage>
        <taxon>Eukaryota</taxon>
        <taxon>Viridiplantae</taxon>
        <taxon>Streptophyta</taxon>
        <taxon>Embryophyta</taxon>
        <taxon>Tracheophyta</taxon>
        <taxon>Spermatophyta</taxon>
        <taxon>Magnoliopsida</taxon>
        <taxon>eudicotyledons</taxon>
        <taxon>Gunneridae</taxon>
        <taxon>Pentapetalae</taxon>
        <taxon>asterids</taxon>
        <taxon>campanulids</taxon>
        <taxon>Apiales</taxon>
        <taxon>Apiaceae</taxon>
        <taxon>Apioideae</taxon>
        <taxon>apioid superclade</taxon>
        <taxon>Tordylieae</taxon>
        <taxon>Tordyliinae</taxon>
        <taxon>Heracleum</taxon>
    </lineage>
</organism>
<evidence type="ECO:0000313" key="9">
    <source>
        <dbReference type="EMBL" id="KAK1381399.1"/>
    </source>
</evidence>
<evidence type="ECO:0000256" key="6">
    <source>
        <dbReference type="ARBA" id="ARBA00023125"/>
    </source>
</evidence>
<dbReference type="GO" id="GO:0006366">
    <property type="term" value="P:transcription by RNA polymerase II"/>
    <property type="evidence" value="ECO:0007669"/>
    <property type="project" value="InterPro"/>
</dbReference>
<accession>A0AAD8I968</accession>
<comment type="caution">
    <text evidence="9">The sequence shown here is derived from an EMBL/GenBank/DDBJ whole genome shotgun (WGS) entry which is preliminary data.</text>
</comment>
<reference evidence="9" key="2">
    <citation type="submission" date="2023-05" db="EMBL/GenBank/DDBJ databases">
        <authorList>
            <person name="Schelkunov M.I."/>
        </authorList>
    </citation>
    <scope>NUCLEOTIDE SEQUENCE</scope>
    <source>
        <strain evidence="9">Hsosn_3</strain>
        <tissue evidence="9">Leaf</tissue>
    </source>
</reference>
<keyword evidence="8" id="KW-0539">Nucleus</keyword>
<dbReference type="SUPFAM" id="SSF50156">
    <property type="entry name" value="PDZ domain-like"/>
    <property type="match status" value="1"/>
</dbReference>
<dbReference type="EMBL" id="JAUIZM010000006">
    <property type="protein sequence ID" value="KAK1381399.1"/>
    <property type="molecule type" value="Genomic_DNA"/>
</dbReference>
<keyword evidence="4" id="KW-0677">Repeat</keyword>